<dbReference type="Proteomes" id="UP001221898">
    <property type="component" value="Unassembled WGS sequence"/>
</dbReference>
<gene>
    <name evidence="1" type="ORF">AAFF_G00078360</name>
</gene>
<dbReference type="AlphaFoldDB" id="A0AAD7RY14"/>
<protein>
    <submittedName>
        <fullName evidence="1">Uncharacterized protein</fullName>
    </submittedName>
</protein>
<proteinExistence type="predicted"/>
<keyword evidence="2" id="KW-1185">Reference proteome</keyword>
<name>A0AAD7RY14_9TELE</name>
<sequence length="104" mass="11211">MSVTVTLLAHLLATRQPASNQLLPAAGEPASRALCGNKESNAALSVPVLKHALHHQSSINTRKECRPPELRLNQKGSARVVSLIINNMSDRVSKHCNLVKGEKS</sequence>
<dbReference type="EMBL" id="JAINUG010000148">
    <property type="protein sequence ID" value="KAJ8392268.1"/>
    <property type="molecule type" value="Genomic_DNA"/>
</dbReference>
<evidence type="ECO:0000313" key="1">
    <source>
        <dbReference type="EMBL" id="KAJ8392268.1"/>
    </source>
</evidence>
<evidence type="ECO:0000313" key="2">
    <source>
        <dbReference type="Proteomes" id="UP001221898"/>
    </source>
</evidence>
<organism evidence="1 2">
    <name type="scientific">Aldrovandia affinis</name>
    <dbReference type="NCBI Taxonomy" id="143900"/>
    <lineage>
        <taxon>Eukaryota</taxon>
        <taxon>Metazoa</taxon>
        <taxon>Chordata</taxon>
        <taxon>Craniata</taxon>
        <taxon>Vertebrata</taxon>
        <taxon>Euteleostomi</taxon>
        <taxon>Actinopterygii</taxon>
        <taxon>Neopterygii</taxon>
        <taxon>Teleostei</taxon>
        <taxon>Notacanthiformes</taxon>
        <taxon>Halosauridae</taxon>
        <taxon>Aldrovandia</taxon>
    </lineage>
</organism>
<reference evidence="1" key="1">
    <citation type="journal article" date="2023" name="Science">
        <title>Genome structures resolve the early diversification of teleost fishes.</title>
        <authorList>
            <person name="Parey E."/>
            <person name="Louis A."/>
            <person name="Montfort J."/>
            <person name="Bouchez O."/>
            <person name="Roques C."/>
            <person name="Iampietro C."/>
            <person name="Lluch J."/>
            <person name="Castinel A."/>
            <person name="Donnadieu C."/>
            <person name="Desvignes T."/>
            <person name="Floi Bucao C."/>
            <person name="Jouanno E."/>
            <person name="Wen M."/>
            <person name="Mejri S."/>
            <person name="Dirks R."/>
            <person name="Jansen H."/>
            <person name="Henkel C."/>
            <person name="Chen W.J."/>
            <person name="Zahm M."/>
            <person name="Cabau C."/>
            <person name="Klopp C."/>
            <person name="Thompson A.W."/>
            <person name="Robinson-Rechavi M."/>
            <person name="Braasch I."/>
            <person name="Lecointre G."/>
            <person name="Bobe J."/>
            <person name="Postlethwait J.H."/>
            <person name="Berthelot C."/>
            <person name="Roest Crollius H."/>
            <person name="Guiguen Y."/>
        </authorList>
    </citation>
    <scope>NUCLEOTIDE SEQUENCE</scope>
    <source>
        <strain evidence="1">NC1722</strain>
    </source>
</reference>
<comment type="caution">
    <text evidence="1">The sequence shown here is derived from an EMBL/GenBank/DDBJ whole genome shotgun (WGS) entry which is preliminary data.</text>
</comment>
<accession>A0AAD7RY14</accession>